<sequence>MATDRQDEGDPILAEGLRLLEEDPALAAQLDDFERRLDSGEVPRTALHTTAEVRRRLGLPPPEAAPATPEELV</sequence>
<gene>
    <name evidence="2" type="ORF">JF887_00460</name>
</gene>
<evidence type="ECO:0000256" key="1">
    <source>
        <dbReference type="SAM" id="MobiDB-lite"/>
    </source>
</evidence>
<evidence type="ECO:0000313" key="3">
    <source>
        <dbReference type="Proteomes" id="UP000614410"/>
    </source>
</evidence>
<feature type="region of interest" description="Disordered" evidence="1">
    <location>
        <begin position="48"/>
        <end position="73"/>
    </location>
</feature>
<organism evidence="2 3">
    <name type="scientific">Candidatus Amunia macphersoniae</name>
    <dbReference type="NCBI Taxonomy" id="3127014"/>
    <lineage>
        <taxon>Bacteria</taxon>
        <taxon>Bacillati</taxon>
        <taxon>Candidatus Dormiibacterota</taxon>
        <taxon>Candidatus Dormibacteria</taxon>
        <taxon>Candidatus Aeolococcales</taxon>
        <taxon>Candidatus Aeolococcaceae</taxon>
        <taxon>Candidatus Amunia</taxon>
    </lineage>
</organism>
<accession>A0A934KFU4</accession>
<evidence type="ECO:0000313" key="2">
    <source>
        <dbReference type="EMBL" id="MBJ7607891.1"/>
    </source>
</evidence>
<reference evidence="2 3" key="1">
    <citation type="submission" date="2020-10" db="EMBL/GenBank/DDBJ databases">
        <title>Ca. Dormibacterota MAGs.</title>
        <authorList>
            <person name="Montgomery K."/>
        </authorList>
    </citation>
    <scope>NUCLEOTIDE SEQUENCE [LARGE SCALE GENOMIC DNA]</scope>
    <source>
        <strain evidence="2">Mitchell_Peninsula_5</strain>
    </source>
</reference>
<protein>
    <submittedName>
        <fullName evidence="2">Uncharacterized protein</fullName>
    </submittedName>
</protein>
<dbReference type="AlphaFoldDB" id="A0A934KFU4"/>
<proteinExistence type="predicted"/>
<dbReference type="EMBL" id="JAEKNN010000003">
    <property type="protein sequence ID" value="MBJ7607891.1"/>
    <property type="molecule type" value="Genomic_DNA"/>
</dbReference>
<comment type="caution">
    <text evidence="2">The sequence shown here is derived from an EMBL/GenBank/DDBJ whole genome shotgun (WGS) entry which is preliminary data.</text>
</comment>
<dbReference type="Proteomes" id="UP000614410">
    <property type="component" value="Unassembled WGS sequence"/>
</dbReference>
<name>A0A934KFU4_9BACT</name>